<dbReference type="HOGENOM" id="CLU_017584_4_4_1"/>
<dbReference type="Pfam" id="PF00155">
    <property type="entry name" value="Aminotran_1_2"/>
    <property type="match status" value="1"/>
</dbReference>
<protein>
    <recommendedName>
        <fullName evidence="1">Aminotransferase class I/classII large domain-containing protein</fullName>
    </recommendedName>
</protein>
<dbReference type="AlphaFoldDB" id="A0A0A1T0H4"/>
<dbReference type="EMBL" id="CDHN01000002">
    <property type="protein sequence ID" value="CEJ86557.1"/>
    <property type="molecule type" value="Genomic_DNA"/>
</dbReference>
<dbReference type="STRING" id="1531966.A0A0A1T0H4"/>
<dbReference type="OrthoDB" id="7042322at2759"/>
<accession>A0A0A1T0H4</accession>
<dbReference type="CDD" id="cd00609">
    <property type="entry name" value="AAT_like"/>
    <property type="match status" value="1"/>
</dbReference>
<sequence>MEGIKDFPIDHWIRQYAPICNVQLHGSSAPIVSINELKKFHANTSAMIMDFDLTLDYGPFEGSAELRERVAALHSTPEYRLDAENVIITPGSILANFLILDAICQPGDHIICQYPVFSQLHLLPQHRGVEVTSWQLMNDDTQDSMSALRVLIQSNTKAIILKYKNNPNNPTGAVITREMLVQIIDMAREVNATVFSDEVFQPLVHNPEVKACPLVSLGYERSISSGSLSKVYGLPGITPRRLCPG</sequence>
<dbReference type="InterPro" id="IPR015421">
    <property type="entry name" value="PyrdxlP-dep_Trfase_major"/>
</dbReference>
<dbReference type="PANTHER" id="PTHR43510:SF1">
    <property type="entry name" value="AMINOTRANSFERASE FUNCTION, HYPOTHETICAL (EUROFUNG)"/>
    <property type="match status" value="1"/>
</dbReference>
<dbReference type="InterPro" id="IPR004839">
    <property type="entry name" value="Aminotransferase_I/II_large"/>
</dbReference>
<dbReference type="GO" id="GO:0030170">
    <property type="term" value="F:pyridoxal phosphate binding"/>
    <property type="evidence" value="ECO:0007669"/>
    <property type="project" value="InterPro"/>
</dbReference>
<dbReference type="Gene3D" id="3.90.1150.10">
    <property type="entry name" value="Aspartate Aminotransferase, domain 1"/>
    <property type="match status" value="1"/>
</dbReference>
<dbReference type="PANTHER" id="PTHR43510">
    <property type="entry name" value="AMINOTRANSFERASE FUNCTION, HYPOTHETICAL (EUROFUNG)"/>
    <property type="match status" value="1"/>
</dbReference>
<dbReference type="InterPro" id="IPR015424">
    <property type="entry name" value="PyrdxlP-dep_Trfase"/>
</dbReference>
<feature type="domain" description="Aminotransferase class I/classII large" evidence="1">
    <location>
        <begin position="48"/>
        <end position="237"/>
    </location>
</feature>
<evidence type="ECO:0000259" key="1">
    <source>
        <dbReference type="Pfam" id="PF00155"/>
    </source>
</evidence>
<keyword evidence="3" id="KW-1185">Reference proteome</keyword>
<dbReference type="Proteomes" id="UP000039046">
    <property type="component" value="Unassembled WGS sequence"/>
</dbReference>
<reference evidence="2 3" key="1">
    <citation type="journal article" date="2015" name="Genome Announc.">
        <title>Draft Genome Sequence and Gene Annotation of the Entomopathogenic Fungus Verticillium hemipterigenum.</title>
        <authorList>
            <person name="Horn F."/>
            <person name="Habel A."/>
            <person name="Scharf D.H."/>
            <person name="Dworschak J."/>
            <person name="Brakhage A.A."/>
            <person name="Guthke R."/>
            <person name="Hertweck C."/>
            <person name="Linde J."/>
        </authorList>
    </citation>
    <scope>NUCLEOTIDE SEQUENCE [LARGE SCALE GENOMIC DNA]</scope>
</reference>
<dbReference type="SUPFAM" id="SSF53383">
    <property type="entry name" value="PLP-dependent transferases"/>
    <property type="match status" value="1"/>
</dbReference>
<proteinExistence type="predicted"/>
<name>A0A0A1T0H4_9HYPO</name>
<evidence type="ECO:0000313" key="2">
    <source>
        <dbReference type="EMBL" id="CEJ86557.1"/>
    </source>
</evidence>
<dbReference type="InterPro" id="IPR015422">
    <property type="entry name" value="PyrdxlP-dep_Trfase_small"/>
</dbReference>
<evidence type="ECO:0000313" key="3">
    <source>
        <dbReference type="Proteomes" id="UP000039046"/>
    </source>
</evidence>
<organism evidence="2 3">
    <name type="scientific">[Torrubiella] hemipterigena</name>
    <dbReference type="NCBI Taxonomy" id="1531966"/>
    <lineage>
        <taxon>Eukaryota</taxon>
        <taxon>Fungi</taxon>
        <taxon>Dikarya</taxon>
        <taxon>Ascomycota</taxon>
        <taxon>Pezizomycotina</taxon>
        <taxon>Sordariomycetes</taxon>
        <taxon>Hypocreomycetidae</taxon>
        <taxon>Hypocreales</taxon>
        <taxon>Clavicipitaceae</taxon>
        <taxon>Clavicipitaceae incertae sedis</taxon>
        <taxon>'Torrubiella' clade</taxon>
    </lineage>
</organism>
<gene>
    <name evidence="2" type="ORF">VHEMI04140</name>
</gene>
<dbReference type="Gene3D" id="3.40.640.10">
    <property type="entry name" value="Type I PLP-dependent aspartate aminotransferase-like (Major domain)"/>
    <property type="match status" value="1"/>
</dbReference>